<evidence type="ECO:0000259" key="6">
    <source>
        <dbReference type="SMART" id="SM01009"/>
    </source>
</evidence>
<dbReference type="SMART" id="SM00478">
    <property type="entry name" value="ENDO3c"/>
    <property type="match status" value="1"/>
</dbReference>
<protein>
    <recommendedName>
        <fullName evidence="2">DNA-3-methyladenine glycosylase II</fullName>
        <ecNumber evidence="2">3.2.2.21</ecNumber>
    </recommendedName>
</protein>
<evidence type="ECO:0000256" key="3">
    <source>
        <dbReference type="ARBA" id="ARBA00022763"/>
    </source>
</evidence>
<dbReference type="GO" id="GO:0043916">
    <property type="term" value="F:DNA-7-methylguanine glycosylase activity"/>
    <property type="evidence" value="ECO:0007669"/>
    <property type="project" value="TreeGrafter"/>
</dbReference>
<keyword evidence="4" id="KW-0234">DNA repair</keyword>
<name>A0A177MS61_METMH</name>
<keyword evidence="3" id="KW-0227">DNA damage</keyword>
<dbReference type="GO" id="GO:0032131">
    <property type="term" value="F:alkylated DNA binding"/>
    <property type="evidence" value="ECO:0007669"/>
    <property type="project" value="TreeGrafter"/>
</dbReference>
<dbReference type="CDD" id="cd00056">
    <property type="entry name" value="ENDO3c"/>
    <property type="match status" value="1"/>
</dbReference>
<dbReference type="Proteomes" id="UP000078090">
    <property type="component" value="Unassembled WGS sequence"/>
</dbReference>
<dbReference type="Pfam" id="PF06029">
    <property type="entry name" value="AlkA_N"/>
    <property type="match status" value="1"/>
</dbReference>
<dbReference type="Proteomes" id="UP000077763">
    <property type="component" value="Unassembled WGS sequence"/>
</dbReference>
<dbReference type="InterPro" id="IPR023170">
    <property type="entry name" value="HhH_base_excis_C"/>
</dbReference>
<dbReference type="SUPFAM" id="SSF55945">
    <property type="entry name" value="TATA-box binding protein-like"/>
    <property type="match status" value="1"/>
</dbReference>
<feature type="domain" description="HhH-GPD" evidence="5">
    <location>
        <begin position="129"/>
        <end position="283"/>
    </location>
</feature>
<dbReference type="GO" id="GO:0006307">
    <property type="term" value="P:DNA alkylation repair"/>
    <property type="evidence" value="ECO:0007669"/>
    <property type="project" value="TreeGrafter"/>
</dbReference>
<dbReference type="RefSeq" id="WP_064007102.1">
    <property type="nucleotide sequence ID" value="NZ_LUUG01000045.1"/>
</dbReference>
<dbReference type="SMART" id="SM01009">
    <property type="entry name" value="AlkA_N"/>
    <property type="match status" value="1"/>
</dbReference>
<sequence>MNELYPYKYPFDWIETLEFLKARSIKGVELVTDECYLRTVRIGKHFGWIKVSHVPETHSLKMEYSPSLLPAQPALQNRLHKLFDLAADPDLINAHLIKHKLLKTSIAKHPGLRVLGAFDEFEMAIRTILSQQITVRAATAIFYRFTNAFGENIITPFPELSRLTVQAETVARATVDAIAELGIVSARAKCIIVMAQAFVSEGFLLEPKLKPETAIEKLVKLPGIGPWTAHNIAMRGLNWSDAFPKEDIAVRNVLGGVTAQEAEELSQLWRPYRSYAVIHLWKMSSENHTNKLKC</sequence>
<dbReference type="EMBL" id="LUUG01000045">
    <property type="protein sequence ID" value="OAI08325.1"/>
    <property type="molecule type" value="Genomic_DNA"/>
</dbReference>
<dbReference type="Pfam" id="PF00730">
    <property type="entry name" value="HhH-GPD"/>
    <property type="match status" value="1"/>
</dbReference>
<dbReference type="Gene3D" id="1.10.340.30">
    <property type="entry name" value="Hypothetical protein, domain 2"/>
    <property type="match status" value="1"/>
</dbReference>
<dbReference type="Gene3D" id="1.10.1670.10">
    <property type="entry name" value="Helix-hairpin-Helix base-excision DNA repair enzymes (C-terminal)"/>
    <property type="match status" value="1"/>
</dbReference>
<dbReference type="PANTHER" id="PTHR43003:SF13">
    <property type="entry name" value="DNA-3-METHYLADENINE GLYCOSYLASE 2"/>
    <property type="match status" value="1"/>
</dbReference>
<dbReference type="InterPro" id="IPR051912">
    <property type="entry name" value="Alkylbase_DNA_Glycosylase/TA"/>
</dbReference>
<evidence type="ECO:0000256" key="1">
    <source>
        <dbReference type="ARBA" id="ARBA00000086"/>
    </source>
</evidence>
<dbReference type="GO" id="GO:0006285">
    <property type="term" value="P:base-excision repair, AP site formation"/>
    <property type="evidence" value="ECO:0007669"/>
    <property type="project" value="TreeGrafter"/>
</dbReference>
<evidence type="ECO:0000313" key="10">
    <source>
        <dbReference type="Proteomes" id="UP000078090"/>
    </source>
</evidence>
<dbReference type="EC" id="3.2.2.21" evidence="2"/>
<dbReference type="EMBL" id="LUUH01000029">
    <property type="protein sequence ID" value="OAI07230.1"/>
    <property type="molecule type" value="Genomic_DNA"/>
</dbReference>
<evidence type="ECO:0000259" key="5">
    <source>
        <dbReference type="SMART" id="SM00478"/>
    </source>
</evidence>
<gene>
    <name evidence="8" type="ORF">A1332_07500</name>
    <name evidence="7" type="ORF">A1353_07700</name>
</gene>
<comment type="caution">
    <text evidence="8">The sequence shown here is derived from an EMBL/GenBank/DDBJ whole genome shotgun (WGS) entry which is preliminary data.</text>
</comment>
<dbReference type="InterPro" id="IPR011257">
    <property type="entry name" value="DNA_glycosylase"/>
</dbReference>
<dbReference type="PANTHER" id="PTHR43003">
    <property type="entry name" value="DNA-3-METHYLADENINE GLYCOSYLASE"/>
    <property type="match status" value="1"/>
</dbReference>
<evidence type="ECO:0000256" key="4">
    <source>
        <dbReference type="ARBA" id="ARBA00023204"/>
    </source>
</evidence>
<reference evidence="9 10" key="1">
    <citation type="submission" date="2016-03" db="EMBL/GenBank/DDBJ databases">
        <authorList>
            <person name="Ploux O."/>
        </authorList>
    </citation>
    <scope>NUCLEOTIDE SEQUENCE [LARGE SCALE GENOMIC DNA]</scope>
    <source>
        <strain evidence="8 10">R-45363</strain>
        <strain evidence="7 9">R-45371</strain>
    </source>
</reference>
<accession>A0A177MS61</accession>
<evidence type="ECO:0000313" key="7">
    <source>
        <dbReference type="EMBL" id="OAI07230.1"/>
    </source>
</evidence>
<dbReference type="AlphaFoldDB" id="A0A177MS61"/>
<proteinExistence type="predicted"/>
<dbReference type="InterPro" id="IPR010316">
    <property type="entry name" value="AlkA_N"/>
</dbReference>
<evidence type="ECO:0000313" key="8">
    <source>
        <dbReference type="EMBL" id="OAI08325.1"/>
    </source>
</evidence>
<dbReference type="OrthoDB" id="9811249at2"/>
<evidence type="ECO:0000313" key="9">
    <source>
        <dbReference type="Proteomes" id="UP000077763"/>
    </source>
</evidence>
<dbReference type="InterPro" id="IPR037046">
    <property type="entry name" value="AlkA_N_sf"/>
</dbReference>
<organism evidence="8 10">
    <name type="scientific">Methylomonas methanica</name>
    <dbReference type="NCBI Taxonomy" id="421"/>
    <lineage>
        <taxon>Bacteria</taxon>
        <taxon>Pseudomonadati</taxon>
        <taxon>Pseudomonadota</taxon>
        <taxon>Gammaproteobacteria</taxon>
        <taxon>Methylococcales</taxon>
        <taxon>Methylococcaceae</taxon>
        <taxon>Methylomonas</taxon>
    </lineage>
</organism>
<dbReference type="SUPFAM" id="SSF48150">
    <property type="entry name" value="DNA-glycosylase"/>
    <property type="match status" value="1"/>
</dbReference>
<comment type="catalytic activity">
    <reaction evidence="1">
        <text>Hydrolysis of alkylated DNA, releasing 3-methyladenine, 3-methylguanine, 7-methylguanine and 7-methyladenine.</text>
        <dbReference type="EC" id="3.2.2.21"/>
    </reaction>
</comment>
<dbReference type="GO" id="GO:0008725">
    <property type="term" value="F:DNA-3-methyladenine glycosylase activity"/>
    <property type="evidence" value="ECO:0007669"/>
    <property type="project" value="TreeGrafter"/>
</dbReference>
<dbReference type="InterPro" id="IPR003265">
    <property type="entry name" value="HhH-GPD_domain"/>
</dbReference>
<dbReference type="Gene3D" id="3.30.310.20">
    <property type="entry name" value="DNA-3-methyladenine glycosylase AlkA, N-terminal domain"/>
    <property type="match status" value="1"/>
</dbReference>
<evidence type="ECO:0000256" key="2">
    <source>
        <dbReference type="ARBA" id="ARBA00012000"/>
    </source>
</evidence>
<feature type="domain" description="DNA-3-methyladenine glycosylase AlkA N-terminal" evidence="6">
    <location>
        <begin position="1"/>
        <end position="119"/>
    </location>
</feature>
<dbReference type="GO" id="GO:0005737">
    <property type="term" value="C:cytoplasm"/>
    <property type="evidence" value="ECO:0007669"/>
    <property type="project" value="TreeGrafter"/>
</dbReference>
<dbReference type="GO" id="GO:0032993">
    <property type="term" value="C:protein-DNA complex"/>
    <property type="evidence" value="ECO:0007669"/>
    <property type="project" value="TreeGrafter"/>
</dbReference>